<feature type="signal peptide" evidence="1">
    <location>
        <begin position="1"/>
        <end position="15"/>
    </location>
</feature>
<organism evidence="2 3">
    <name type="scientific">Nepenthes gracilis</name>
    <name type="common">Slender pitcher plant</name>
    <dbReference type="NCBI Taxonomy" id="150966"/>
    <lineage>
        <taxon>Eukaryota</taxon>
        <taxon>Viridiplantae</taxon>
        <taxon>Streptophyta</taxon>
        <taxon>Embryophyta</taxon>
        <taxon>Tracheophyta</taxon>
        <taxon>Spermatophyta</taxon>
        <taxon>Magnoliopsida</taxon>
        <taxon>eudicotyledons</taxon>
        <taxon>Gunneridae</taxon>
        <taxon>Pentapetalae</taxon>
        <taxon>Caryophyllales</taxon>
        <taxon>Nepenthaceae</taxon>
        <taxon>Nepenthes</taxon>
    </lineage>
</organism>
<dbReference type="EMBL" id="BSYO01000035">
    <property type="protein sequence ID" value="GMH29069.1"/>
    <property type="molecule type" value="Genomic_DNA"/>
</dbReference>
<proteinExistence type="predicted"/>
<keyword evidence="1" id="KW-0732">Signal</keyword>
<sequence length="102" mass="10903">MFWTLLIGIFGDLHTAEMLSSGKQLLGEVECCSCSLCCVVKYGVEPCCSKPPAGKCRGGWSEPLAKLGVRSFGWFAVAADLLELLALLAASKFTAVFFCCSL</sequence>
<evidence type="ECO:0000313" key="3">
    <source>
        <dbReference type="Proteomes" id="UP001279734"/>
    </source>
</evidence>
<feature type="chain" id="PRO_5042048953" description="Secreted protein" evidence="1">
    <location>
        <begin position="16"/>
        <end position="102"/>
    </location>
</feature>
<name>A0AAD3Y6I7_NEPGR</name>
<comment type="caution">
    <text evidence="2">The sequence shown here is derived from an EMBL/GenBank/DDBJ whole genome shotgun (WGS) entry which is preliminary data.</text>
</comment>
<evidence type="ECO:0000313" key="2">
    <source>
        <dbReference type="EMBL" id="GMH29069.1"/>
    </source>
</evidence>
<accession>A0AAD3Y6I7</accession>
<dbReference type="Proteomes" id="UP001279734">
    <property type="component" value="Unassembled WGS sequence"/>
</dbReference>
<evidence type="ECO:0000256" key="1">
    <source>
        <dbReference type="SAM" id="SignalP"/>
    </source>
</evidence>
<dbReference type="AlphaFoldDB" id="A0AAD3Y6I7"/>
<gene>
    <name evidence="2" type="ORF">Nepgr_030912</name>
</gene>
<protein>
    <recommendedName>
        <fullName evidence="4">Secreted protein</fullName>
    </recommendedName>
</protein>
<keyword evidence="3" id="KW-1185">Reference proteome</keyword>
<reference evidence="2" key="1">
    <citation type="submission" date="2023-05" db="EMBL/GenBank/DDBJ databases">
        <title>Nepenthes gracilis genome sequencing.</title>
        <authorList>
            <person name="Fukushima K."/>
        </authorList>
    </citation>
    <scope>NUCLEOTIDE SEQUENCE</scope>
    <source>
        <strain evidence="2">SING2019-196</strain>
    </source>
</reference>
<evidence type="ECO:0008006" key="4">
    <source>
        <dbReference type="Google" id="ProtNLM"/>
    </source>
</evidence>